<sequence>MLLACFIAAIAVIKSSLMGLGGLALMLSLLAWVLVKSGVTGLAPALKQRFGRLFALGALLHTAVYMALVAKLFFIEGFEDIPAFLLSHLLLHHIVCAIIAGVLTLFTVGVYLHYREHKKAQPL</sequence>
<accession>A0AAJ1BIV1</accession>
<organism evidence="2 3">
    <name type="scientific">Shewanella zhuhaiensis</name>
    <dbReference type="NCBI Taxonomy" id="2919576"/>
    <lineage>
        <taxon>Bacteria</taxon>
        <taxon>Pseudomonadati</taxon>
        <taxon>Pseudomonadota</taxon>
        <taxon>Gammaproteobacteria</taxon>
        <taxon>Alteromonadales</taxon>
        <taxon>Shewanellaceae</taxon>
        <taxon>Shewanella</taxon>
    </lineage>
</organism>
<reference evidence="2 3" key="1">
    <citation type="submission" date="2022-02" db="EMBL/GenBank/DDBJ databases">
        <title>The genome sequence of Shewanella sp. 3B26.</title>
        <authorList>
            <person name="Du J."/>
        </authorList>
    </citation>
    <scope>NUCLEOTIDE SEQUENCE [LARGE SCALE GENOMIC DNA]</scope>
    <source>
        <strain evidence="2 3">3B26</strain>
    </source>
</reference>
<evidence type="ECO:0000313" key="2">
    <source>
        <dbReference type="EMBL" id="MCH4295646.1"/>
    </source>
</evidence>
<dbReference type="EMBL" id="JAKUDL010000005">
    <property type="protein sequence ID" value="MCH4295646.1"/>
    <property type="molecule type" value="Genomic_DNA"/>
</dbReference>
<comment type="caution">
    <text evidence="2">The sequence shown here is derived from an EMBL/GenBank/DDBJ whole genome shotgun (WGS) entry which is preliminary data.</text>
</comment>
<keyword evidence="3" id="KW-1185">Reference proteome</keyword>
<feature type="transmembrane region" description="Helical" evidence="1">
    <location>
        <begin position="53"/>
        <end position="75"/>
    </location>
</feature>
<evidence type="ECO:0000256" key="1">
    <source>
        <dbReference type="SAM" id="Phobius"/>
    </source>
</evidence>
<dbReference type="RefSeq" id="WP_240591821.1">
    <property type="nucleotide sequence ID" value="NZ_JAKUDL010000005.1"/>
</dbReference>
<dbReference type="AlphaFoldDB" id="A0AAJ1BIV1"/>
<feature type="transmembrane region" description="Helical" evidence="1">
    <location>
        <begin position="90"/>
        <end position="114"/>
    </location>
</feature>
<keyword evidence="1" id="KW-0472">Membrane</keyword>
<name>A0AAJ1BIV1_9GAMM</name>
<evidence type="ECO:0000313" key="3">
    <source>
        <dbReference type="Proteomes" id="UP001297581"/>
    </source>
</evidence>
<proteinExistence type="predicted"/>
<gene>
    <name evidence="2" type="ORF">MJ923_15160</name>
</gene>
<protein>
    <submittedName>
        <fullName evidence="2">Uncharacterized protein</fullName>
    </submittedName>
</protein>
<keyword evidence="1" id="KW-0812">Transmembrane</keyword>
<dbReference type="Proteomes" id="UP001297581">
    <property type="component" value="Unassembled WGS sequence"/>
</dbReference>
<keyword evidence="1" id="KW-1133">Transmembrane helix</keyword>